<proteinExistence type="predicted"/>
<sequence length="44" mass="5206">MEGTEDFEEVWLKEALNRYKDISKDKSKLIDADLVIKEAKSKYK</sequence>
<dbReference type="AlphaFoldDB" id="A0A0W8FY53"/>
<protein>
    <submittedName>
        <fullName evidence="1">Uncharacterized protein</fullName>
    </submittedName>
</protein>
<gene>
    <name evidence="1" type="ORF">ASZ90_004479</name>
</gene>
<evidence type="ECO:0000313" key="1">
    <source>
        <dbReference type="EMBL" id="KUG25698.1"/>
    </source>
</evidence>
<name>A0A0W8FY53_9ZZZZ</name>
<reference evidence="1" key="1">
    <citation type="journal article" date="2015" name="Proc. Natl. Acad. Sci. U.S.A.">
        <title>Networks of energetic and metabolic interactions define dynamics in microbial communities.</title>
        <authorList>
            <person name="Embree M."/>
            <person name="Liu J.K."/>
            <person name="Al-Bassam M.M."/>
            <person name="Zengler K."/>
        </authorList>
    </citation>
    <scope>NUCLEOTIDE SEQUENCE</scope>
</reference>
<organism evidence="1">
    <name type="scientific">hydrocarbon metagenome</name>
    <dbReference type="NCBI Taxonomy" id="938273"/>
    <lineage>
        <taxon>unclassified sequences</taxon>
        <taxon>metagenomes</taxon>
        <taxon>ecological metagenomes</taxon>
    </lineage>
</organism>
<dbReference type="EMBL" id="LNQE01000623">
    <property type="protein sequence ID" value="KUG25698.1"/>
    <property type="molecule type" value="Genomic_DNA"/>
</dbReference>
<accession>A0A0W8FY53</accession>
<comment type="caution">
    <text evidence="1">The sequence shown here is derived from an EMBL/GenBank/DDBJ whole genome shotgun (WGS) entry which is preliminary data.</text>
</comment>